<dbReference type="AlphaFoldDB" id="A0A166MH93"/>
<reference evidence="2 3" key="1">
    <citation type="journal article" date="2016" name="Mol. Biol. Evol.">
        <title>Comparative Genomics of Early-Diverging Mushroom-Forming Fungi Provides Insights into the Origins of Lignocellulose Decay Capabilities.</title>
        <authorList>
            <person name="Nagy L.G."/>
            <person name="Riley R."/>
            <person name="Tritt A."/>
            <person name="Adam C."/>
            <person name="Daum C."/>
            <person name="Floudas D."/>
            <person name="Sun H."/>
            <person name="Yadav J.S."/>
            <person name="Pangilinan J."/>
            <person name="Larsson K.H."/>
            <person name="Matsuura K."/>
            <person name="Barry K."/>
            <person name="Labutti K."/>
            <person name="Kuo R."/>
            <person name="Ohm R.A."/>
            <person name="Bhattacharya S.S."/>
            <person name="Shirouzu T."/>
            <person name="Yoshinaga Y."/>
            <person name="Martin F.M."/>
            <person name="Grigoriev I.V."/>
            <person name="Hibbett D.S."/>
        </authorList>
    </citation>
    <scope>NUCLEOTIDE SEQUENCE [LARGE SCALE GENOMIC DNA]</scope>
    <source>
        <strain evidence="2 3">HHB12029</strain>
    </source>
</reference>
<keyword evidence="1" id="KW-1133">Transmembrane helix</keyword>
<sequence>MLVESAALYSAFSLIFIVAYGRNSPVQNLFLPPLAQIQCIAPLLILLRVAYGRAYNGSMSTAAKSTSIGFARAKRPGKSETMVGNAGKDASHEFGSHISLSTLSRAKDVESV</sequence>
<organism evidence="2 3">
    <name type="scientific">Exidia glandulosa HHB12029</name>
    <dbReference type="NCBI Taxonomy" id="1314781"/>
    <lineage>
        <taxon>Eukaryota</taxon>
        <taxon>Fungi</taxon>
        <taxon>Dikarya</taxon>
        <taxon>Basidiomycota</taxon>
        <taxon>Agaricomycotina</taxon>
        <taxon>Agaricomycetes</taxon>
        <taxon>Auriculariales</taxon>
        <taxon>Exidiaceae</taxon>
        <taxon>Exidia</taxon>
    </lineage>
</organism>
<proteinExistence type="predicted"/>
<evidence type="ECO:0000313" key="2">
    <source>
        <dbReference type="EMBL" id="KZV78030.1"/>
    </source>
</evidence>
<keyword evidence="1" id="KW-0472">Membrane</keyword>
<feature type="transmembrane region" description="Helical" evidence="1">
    <location>
        <begin position="31"/>
        <end position="51"/>
    </location>
</feature>
<dbReference type="OrthoDB" id="2905268at2759"/>
<evidence type="ECO:0000313" key="3">
    <source>
        <dbReference type="Proteomes" id="UP000077266"/>
    </source>
</evidence>
<keyword evidence="1" id="KW-0812">Transmembrane</keyword>
<gene>
    <name evidence="2" type="ORF">EXIGLDRAFT_692990</name>
</gene>
<protein>
    <submittedName>
        <fullName evidence="2">Uncharacterized protein</fullName>
    </submittedName>
</protein>
<keyword evidence="3" id="KW-1185">Reference proteome</keyword>
<dbReference type="Proteomes" id="UP000077266">
    <property type="component" value="Unassembled WGS sequence"/>
</dbReference>
<name>A0A166MH93_EXIGL</name>
<dbReference type="InParanoid" id="A0A166MH93"/>
<evidence type="ECO:0000256" key="1">
    <source>
        <dbReference type="SAM" id="Phobius"/>
    </source>
</evidence>
<dbReference type="EMBL" id="KV427198">
    <property type="protein sequence ID" value="KZV78030.1"/>
    <property type="molecule type" value="Genomic_DNA"/>
</dbReference>
<accession>A0A166MH93</accession>